<dbReference type="Gene3D" id="3.30.1330.40">
    <property type="entry name" value="RutC-like"/>
    <property type="match status" value="1"/>
</dbReference>
<dbReference type="GO" id="GO:0019239">
    <property type="term" value="F:deaminase activity"/>
    <property type="evidence" value="ECO:0007669"/>
    <property type="project" value="TreeGrafter"/>
</dbReference>
<dbReference type="AlphaFoldDB" id="A0A5E4W0J5"/>
<dbReference type="InterPro" id="IPR035959">
    <property type="entry name" value="RutC-like_sf"/>
</dbReference>
<gene>
    <name evidence="2" type="primary">yjgH_1</name>
    <name evidence="2" type="ORF">PIN31115_02998</name>
</gene>
<dbReference type="Pfam" id="PF01042">
    <property type="entry name" value="Ribonuc_L-PSP"/>
    <property type="match status" value="1"/>
</dbReference>
<dbReference type="CDD" id="cd02198">
    <property type="entry name" value="YjgH_like"/>
    <property type="match status" value="1"/>
</dbReference>
<sequence>MSHIERLRLPEDDATFGGNRIFDLFQYSPAVTANGLVFIAGQVGLRADGTIPESPKEQIDAAFKRIAAVLTHVGLDFTDVVELVSYHTDLTNHLADFRAVKEQFIRADFPAWTILGVAALARPELIVEIKVVAATRKA</sequence>
<evidence type="ECO:0000256" key="1">
    <source>
        <dbReference type="ARBA" id="ARBA00010552"/>
    </source>
</evidence>
<comment type="similarity">
    <text evidence="1">Belongs to the RutC family.</text>
</comment>
<dbReference type="EMBL" id="CABPSI010000003">
    <property type="protein sequence ID" value="VVE18397.1"/>
    <property type="molecule type" value="Genomic_DNA"/>
</dbReference>
<dbReference type="Proteomes" id="UP000333828">
    <property type="component" value="Unassembled WGS sequence"/>
</dbReference>
<name>A0A5E4W0J5_9BURK</name>
<protein>
    <submittedName>
        <fullName evidence="2">RutC family protein YjgH</fullName>
    </submittedName>
</protein>
<reference evidence="2 3" key="1">
    <citation type="submission" date="2019-08" db="EMBL/GenBank/DDBJ databases">
        <authorList>
            <person name="Peeters C."/>
        </authorList>
    </citation>
    <scope>NUCLEOTIDE SEQUENCE [LARGE SCALE GENOMIC DNA]</scope>
    <source>
        <strain evidence="2 3">LMG 31115</strain>
    </source>
</reference>
<evidence type="ECO:0000313" key="3">
    <source>
        <dbReference type="Proteomes" id="UP000333828"/>
    </source>
</evidence>
<dbReference type="SUPFAM" id="SSF55298">
    <property type="entry name" value="YjgF-like"/>
    <property type="match status" value="1"/>
</dbReference>
<dbReference type="RefSeq" id="WP_150684705.1">
    <property type="nucleotide sequence ID" value="NZ_CABPSI010000003.1"/>
</dbReference>
<dbReference type="PANTHER" id="PTHR11803">
    <property type="entry name" value="2-IMINOBUTANOATE/2-IMINOPROPANOATE DEAMINASE RIDA"/>
    <property type="match status" value="1"/>
</dbReference>
<dbReference type="InterPro" id="IPR038743">
    <property type="entry name" value="YjgH-like"/>
</dbReference>
<accession>A0A5E4W0J5</accession>
<keyword evidence="3" id="KW-1185">Reference proteome</keyword>
<organism evidence="2 3">
    <name type="scientific">Pandoraea iniqua</name>
    <dbReference type="NCBI Taxonomy" id="2508288"/>
    <lineage>
        <taxon>Bacteria</taxon>
        <taxon>Pseudomonadati</taxon>
        <taxon>Pseudomonadota</taxon>
        <taxon>Betaproteobacteria</taxon>
        <taxon>Burkholderiales</taxon>
        <taxon>Burkholderiaceae</taxon>
        <taxon>Pandoraea</taxon>
    </lineage>
</organism>
<proteinExistence type="inferred from homology"/>
<evidence type="ECO:0000313" key="2">
    <source>
        <dbReference type="EMBL" id="VVE18397.1"/>
    </source>
</evidence>
<dbReference type="GO" id="GO:0005829">
    <property type="term" value="C:cytosol"/>
    <property type="evidence" value="ECO:0007669"/>
    <property type="project" value="TreeGrafter"/>
</dbReference>
<dbReference type="InterPro" id="IPR006175">
    <property type="entry name" value="YjgF/YER057c/UK114"/>
</dbReference>
<dbReference type="PANTHER" id="PTHR11803:SF58">
    <property type="entry name" value="PROTEIN HMF1-RELATED"/>
    <property type="match status" value="1"/>
</dbReference>